<sequence>MLVNYKIKALLFSFLGIFWLILSAPTVYGFQKVEPIFVTEHKGYFLKNHSLIIESQKNISAEEIWEKRSEMKPFTRDKIEINGNGEIDYWLYFEVKSNIGHVFLSQPFLQYSSADLYEIQNDAPVLISKGGTQADSEDRYLVYPGDLYDLKISDTSTHQYLLRLNRILYKTLSAKVVSEKELIQSQHLHFLSEGIFLGIILGVAIYHLLVFIRVKEKEYLLLSIYLFFLTILLAIISGTIYGLTSFENPEWNYKIFNFISPLTSFFSLWFSIVFLDLNQNKYAREMKIYWGFQILFIANLFFSLFEIESLERLTYFTSSPASIFLLYLGFKRLKDGFKPAGIYLASYIPASIAVSILTLYTYGFLDYQWIIHNSLLIGVVLQALFFSLAIARKIRLLKEEKEQILNDEKNNLERKVSERTEDLNQSLENLKATQSQLIQAEKMASLGELTAGIAHEIQNPLNFVNNFSEISNELIEEIEEEQKKPAAERDNELIFEIIADLKQNLQKINKHGHRAGSIVKNMLEHSRISTGEKVLTDINVLADEYVKLSYHGLRAKDKSFNADLKLNLAPNLPKVKILPSEIGRVLLNLANNAFYAVSEKAKGNLEGYKPQLTLSTVKTKNGIEISVSDNGPGIPESIKDKIFQPFFTTKPSGSGTGLGLSLSYDIVKAHGGEVKVESESGKGTTFRIQIPT</sequence>
<organism evidence="7 8">
    <name type="scientific">Algoriphagus formosus</name>
    <dbReference type="NCBI Taxonomy" id="2007308"/>
    <lineage>
        <taxon>Bacteria</taxon>
        <taxon>Pseudomonadati</taxon>
        <taxon>Bacteroidota</taxon>
        <taxon>Cytophagia</taxon>
        <taxon>Cytophagales</taxon>
        <taxon>Cyclobacteriaceae</taxon>
        <taxon>Algoriphagus</taxon>
    </lineage>
</organism>
<evidence type="ECO:0000256" key="1">
    <source>
        <dbReference type="ARBA" id="ARBA00000085"/>
    </source>
</evidence>
<dbReference type="GO" id="GO:0000155">
    <property type="term" value="F:phosphorelay sensor kinase activity"/>
    <property type="evidence" value="ECO:0007669"/>
    <property type="project" value="InterPro"/>
</dbReference>
<feature type="coiled-coil region" evidence="4">
    <location>
        <begin position="395"/>
        <end position="484"/>
    </location>
</feature>
<evidence type="ECO:0000259" key="6">
    <source>
        <dbReference type="PROSITE" id="PS50109"/>
    </source>
</evidence>
<feature type="transmembrane region" description="Helical" evidence="5">
    <location>
        <begin position="342"/>
        <end position="363"/>
    </location>
</feature>
<keyword evidence="4" id="KW-0175">Coiled coil</keyword>
<dbReference type="PRINTS" id="PR00344">
    <property type="entry name" value="BCTRLSENSOR"/>
</dbReference>
<dbReference type="AlphaFoldDB" id="A0A4R5V191"/>
<dbReference type="Gene3D" id="2.60.40.2380">
    <property type="match status" value="1"/>
</dbReference>
<dbReference type="PANTHER" id="PTHR43065">
    <property type="entry name" value="SENSOR HISTIDINE KINASE"/>
    <property type="match status" value="1"/>
</dbReference>
<dbReference type="SMART" id="SM00388">
    <property type="entry name" value="HisKA"/>
    <property type="match status" value="1"/>
</dbReference>
<dbReference type="Pfam" id="PF07695">
    <property type="entry name" value="7TMR-DISM_7TM"/>
    <property type="match status" value="1"/>
</dbReference>
<keyword evidence="5" id="KW-1133">Transmembrane helix</keyword>
<dbReference type="Gene3D" id="3.30.565.10">
    <property type="entry name" value="Histidine kinase-like ATPase, C-terminal domain"/>
    <property type="match status" value="1"/>
</dbReference>
<dbReference type="InterPro" id="IPR036890">
    <property type="entry name" value="HATPase_C_sf"/>
</dbReference>
<evidence type="ECO:0000256" key="2">
    <source>
        <dbReference type="ARBA" id="ARBA00012438"/>
    </source>
</evidence>
<feature type="transmembrane region" description="Helical" evidence="5">
    <location>
        <begin position="313"/>
        <end position="330"/>
    </location>
</feature>
<keyword evidence="5" id="KW-0472">Membrane</keyword>
<keyword evidence="8" id="KW-1185">Reference proteome</keyword>
<gene>
    <name evidence="7" type="ORF">E1898_07540</name>
</gene>
<keyword evidence="3" id="KW-0597">Phosphoprotein</keyword>
<feature type="transmembrane region" description="Helical" evidence="5">
    <location>
        <begin position="194"/>
        <end position="212"/>
    </location>
</feature>
<reference evidence="7 8" key="1">
    <citation type="submission" date="2019-03" db="EMBL/GenBank/DDBJ databases">
        <title>Algoriphagus aquimaris sp. nov., isolated form marine sediment in Pohang, Korea.</title>
        <authorList>
            <person name="Kim J."/>
            <person name="Yoon S.-H."/>
            <person name="Lee S.-S."/>
        </authorList>
    </citation>
    <scope>NUCLEOTIDE SEQUENCE [LARGE SCALE GENOMIC DNA]</scope>
    <source>
        <strain evidence="7 8">F21</strain>
    </source>
</reference>
<feature type="domain" description="Histidine kinase" evidence="6">
    <location>
        <begin position="452"/>
        <end position="692"/>
    </location>
</feature>
<dbReference type="SUPFAM" id="SSF47384">
    <property type="entry name" value="Homodimeric domain of signal transducing histidine kinase"/>
    <property type="match status" value="1"/>
</dbReference>
<dbReference type="InterPro" id="IPR004358">
    <property type="entry name" value="Sig_transdc_His_kin-like_C"/>
</dbReference>
<dbReference type="Pfam" id="PF02518">
    <property type="entry name" value="HATPase_c"/>
    <property type="match status" value="1"/>
</dbReference>
<dbReference type="Pfam" id="PF00512">
    <property type="entry name" value="HisKA"/>
    <property type="match status" value="1"/>
</dbReference>
<dbReference type="EMBL" id="SMUW01000032">
    <property type="protein sequence ID" value="TDK45341.1"/>
    <property type="molecule type" value="Genomic_DNA"/>
</dbReference>
<feature type="transmembrane region" description="Helical" evidence="5">
    <location>
        <begin position="369"/>
        <end position="391"/>
    </location>
</feature>
<evidence type="ECO:0000313" key="8">
    <source>
        <dbReference type="Proteomes" id="UP000295438"/>
    </source>
</evidence>
<dbReference type="InterPro" id="IPR003594">
    <property type="entry name" value="HATPase_dom"/>
</dbReference>
<feature type="transmembrane region" description="Helical" evidence="5">
    <location>
        <begin position="219"/>
        <end position="243"/>
    </location>
</feature>
<feature type="transmembrane region" description="Helical" evidence="5">
    <location>
        <begin position="255"/>
        <end position="277"/>
    </location>
</feature>
<dbReference type="Gene3D" id="1.10.287.130">
    <property type="match status" value="1"/>
</dbReference>
<evidence type="ECO:0000256" key="3">
    <source>
        <dbReference type="ARBA" id="ARBA00022553"/>
    </source>
</evidence>
<protein>
    <recommendedName>
        <fullName evidence="2">histidine kinase</fullName>
        <ecNumber evidence="2">2.7.13.3</ecNumber>
    </recommendedName>
</protein>
<dbReference type="InterPro" id="IPR011623">
    <property type="entry name" value="7TMR_DISM_rcpt_extracell_dom1"/>
</dbReference>
<feature type="transmembrane region" description="Helical" evidence="5">
    <location>
        <begin position="289"/>
        <end position="307"/>
    </location>
</feature>
<dbReference type="SUPFAM" id="SSF55874">
    <property type="entry name" value="ATPase domain of HSP90 chaperone/DNA topoisomerase II/histidine kinase"/>
    <property type="match status" value="1"/>
</dbReference>
<evidence type="ECO:0000313" key="7">
    <source>
        <dbReference type="EMBL" id="TDK45341.1"/>
    </source>
</evidence>
<dbReference type="Proteomes" id="UP000295438">
    <property type="component" value="Unassembled WGS sequence"/>
</dbReference>
<keyword evidence="5" id="KW-0812">Transmembrane</keyword>
<evidence type="ECO:0000256" key="5">
    <source>
        <dbReference type="SAM" id="Phobius"/>
    </source>
</evidence>
<accession>A0A4R5V191</accession>
<comment type="catalytic activity">
    <reaction evidence="1">
        <text>ATP + protein L-histidine = ADP + protein N-phospho-L-histidine.</text>
        <dbReference type="EC" id="2.7.13.3"/>
    </reaction>
</comment>
<proteinExistence type="predicted"/>
<comment type="caution">
    <text evidence="7">The sequence shown here is derived from an EMBL/GenBank/DDBJ whole genome shotgun (WGS) entry which is preliminary data.</text>
</comment>
<dbReference type="PROSITE" id="PS50109">
    <property type="entry name" value="HIS_KIN"/>
    <property type="match status" value="1"/>
</dbReference>
<dbReference type="InterPro" id="IPR003661">
    <property type="entry name" value="HisK_dim/P_dom"/>
</dbReference>
<dbReference type="PANTHER" id="PTHR43065:SF42">
    <property type="entry name" value="TWO-COMPONENT SENSOR PPRA"/>
    <property type="match status" value="1"/>
</dbReference>
<dbReference type="CDD" id="cd00082">
    <property type="entry name" value="HisKA"/>
    <property type="match status" value="1"/>
</dbReference>
<dbReference type="SMART" id="SM00387">
    <property type="entry name" value="HATPase_c"/>
    <property type="match status" value="1"/>
</dbReference>
<name>A0A4R5V191_9BACT</name>
<dbReference type="InterPro" id="IPR005467">
    <property type="entry name" value="His_kinase_dom"/>
</dbReference>
<dbReference type="EC" id="2.7.13.3" evidence="2"/>
<dbReference type="InterPro" id="IPR036097">
    <property type="entry name" value="HisK_dim/P_sf"/>
</dbReference>
<evidence type="ECO:0000256" key="4">
    <source>
        <dbReference type="SAM" id="Coils"/>
    </source>
</evidence>